<dbReference type="Pfam" id="PF13545">
    <property type="entry name" value="HTH_Crp_2"/>
    <property type="match status" value="1"/>
</dbReference>
<evidence type="ECO:0000256" key="1">
    <source>
        <dbReference type="ARBA" id="ARBA00023015"/>
    </source>
</evidence>
<dbReference type="EMBL" id="JBHTMK010000040">
    <property type="protein sequence ID" value="MFD1369440.1"/>
    <property type="molecule type" value="Genomic_DNA"/>
</dbReference>
<dbReference type="Proteomes" id="UP001597183">
    <property type="component" value="Unassembled WGS sequence"/>
</dbReference>
<dbReference type="InterPro" id="IPR036390">
    <property type="entry name" value="WH_DNA-bd_sf"/>
</dbReference>
<dbReference type="InterPro" id="IPR012318">
    <property type="entry name" value="HTH_CRP"/>
</dbReference>
<accession>A0ABW4AGX2</accession>
<evidence type="ECO:0000259" key="4">
    <source>
        <dbReference type="PROSITE" id="PS50042"/>
    </source>
</evidence>
<keyword evidence="7" id="KW-1185">Reference proteome</keyword>
<name>A0ABW4AGX2_9ACTN</name>
<dbReference type="CDD" id="cd00038">
    <property type="entry name" value="CAP_ED"/>
    <property type="match status" value="1"/>
</dbReference>
<feature type="domain" description="Cyclic nucleotide-binding" evidence="4">
    <location>
        <begin position="9"/>
        <end position="129"/>
    </location>
</feature>
<dbReference type="SUPFAM" id="SSF51206">
    <property type="entry name" value="cAMP-binding domain-like"/>
    <property type="match status" value="1"/>
</dbReference>
<evidence type="ECO:0000256" key="2">
    <source>
        <dbReference type="ARBA" id="ARBA00023125"/>
    </source>
</evidence>
<keyword evidence="3" id="KW-0804">Transcription</keyword>
<dbReference type="InterPro" id="IPR000595">
    <property type="entry name" value="cNMP-bd_dom"/>
</dbReference>
<dbReference type="SMART" id="SM00100">
    <property type="entry name" value="cNMP"/>
    <property type="match status" value="1"/>
</dbReference>
<dbReference type="InterPro" id="IPR018490">
    <property type="entry name" value="cNMP-bd_dom_sf"/>
</dbReference>
<evidence type="ECO:0000259" key="5">
    <source>
        <dbReference type="PROSITE" id="PS51063"/>
    </source>
</evidence>
<keyword evidence="2" id="KW-0238">DNA-binding</keyword>
<dbReference type="PROSITE" id="PS51063">
    <property type="entry name" value="HTH_CRP_2"/>
    <property type="match status" value="1"/>
</dbReference>
<dbReference type="Gene3D" id="2.60.120.10">
    <property type="entry name" value="Jelly Rolls"/>
    <property type="match status" value="1"/>
</dbReference>
<keyword evidence="1" id="KW-0805">Transcription regulation</keyword>
<dbReference type="Pfam" id="PF00027">
    <property type="entry name" value="cNMP_binding"/>
    <property type="match status" value="1"/>
</dbReference>
<comment type="caution">
    <text evidence="6">The sequence shown here is derived from an EMBL/GenBank/DDBJ whole genome shotgun (WGS) entry which is preliminary data.</text>
</comment>
<dbReference type="InterPro" id="IPR036388">
    <property type="entry name" value="WH-like_DNA-bd_sf"/>
</dbReference>
<dbReference type="PROSITE" id="PS50042">
    <property type="entry name" value="CNMP_BINDING_3"/>
    <property type="match status" value="1"/>
</dbReference>
<sequence length="229" mass="24231">MTSLGTIPALRDLPPDRLADLGRRARPARFAAGDLLRWAGERASDVVFLLSGTVVATHGTAGGTEVWPSRWTGPAIADKPAVLSGEPAPTGLRATTAVNARLLPGADFHRLLHDEPTVTGHVLAALARDALTGRRDLVHSATLPAVARIAIRLLDQDPRRATAWPGSQEQLARVLGLSRVTVNRALNRLSRSAAIRLSPGGVTIIDRARLAEFMAGEVRSPSASHGTGR</sequence>
<organism evidence="6 7">
    <name type="scientific">Actinoplanes sichuanensis</name>
    <dbReference type="NCBI Taxonomy" id="512349"/>
    <lineage>
        <taxon>Bacteria</taxon>
        <taxon>Bacillati</taxon>
        <taxon>Actinomycetota</taxon>
        <taxon>Actinomycetes</taxon>
        <taxon>Micromonosporales</taxon>
        <taxon>Micromonosporaceae</taxon>
        <taxon>Actinoplanes</taxon>
    </lineage>
</organism>
<dbReference type="RefSeq" id="WP_317792383.1">
    <property type="nucleotide sequence ID" value="NZ_AP028461.1"/>
</dbReference>
<dbReference type="SMART" id="SM00419">
    <property type="entry name" value="HTH_CRP"/>
    <property type="match status" value="1"/>
</dbReference>
<dbReference type="Gene3D" id="1.10.10.10">
    <property type="entry name" value="Winged helix-like DNA-binding domain superfamily/Winged helix DNA-binding domain"/>
    <property type="match status" value="1"/>
</dbReference>
<dbReference type="InterPro" id="IPR014710">
    <property type="entry name" value="RmlC-like_jellyroll"/>
</dbReference>
<evidence type="ECO:0000313" key="6">
    <source>
        <dbReference type="EMBL" id="MFD1369440.1"/>
    </source>
</evidence>
<feature type="domain" description="HTH crp-type" evidence="5">
    <location>
        <begin position="143"/>
        <end position="208"/>
    </location>
</feature>
<evidence type="ECO:0000313" key="7">
    <source>
        <dbReference type="Proteomes" id="UP001597183"/>
    </source>
</evidence>
<gene>
    <name evidence="6" type="ORF">ACFQ5G_29230</name>
</gene>
<evidence type="ECO:0000256" key="3">
    <source>
        <dbReference type="ARBA" id="ARBA00023163"/>
    </source>
</evidence>
<protein>
    <submittedName>
        <fullName evidence="6">Crp/Fnr family transcriptional regulator</fullName>
    </submittedName>
</protein>
<dbReference type="SUPFAM" id="SSF46785">
    <property type="entry name" value="Winged helix' DNA-binding domain"/>
    <property type="match status" value="1"/>
</dbReference>
<reference evidence="7" key="1">
    <citation type="journal article" date="2019" name="Int. J. Syst. Evol. Microbiol.">
        <title>The Global Catalogue of Microorganisms (GCM) 10K type strain sequencing project: providing services to taxonomists for standard genome sequencing and annotation.</title>
        <authorList>
            <consortium name="The Broad Institute Genomics Platform"/>
            <consortium name="The Broad Institute Genome Sequencing Center for Infectious Disease"/>
            <person name="Wu L."/>
            <person name="Ma J."/>
        </authorList>
    </citation>
    <scope>NUCLEOTIDE SEQUENCE [LARGE SCALE GENOMIC DNA]</scope>
    <source>
        <strain evidence="7">CCM 7526</strain>
    </source>
</reference>
<proteinExistence type="predicted"/>